<sequence>MPRALSWPLLALCAIAPLHSASTQAFHYPFVDGSILMGFRATPAAPGASGQAVVRGEDGRMRVHAHFNGLEPATRFGAGYLTYVLWAISPQGRPVNLGEVVAVRGKAHLDAISPFPSFGLVLTAEPHFAVTRVSGAVVLENQPVRGMRPVLEAVETPYETGPATGPVPGAPGPRDPAAPPYVLQARNALRIAQAEGADAFAPVPYRAAAESLARMESEKRPAGKGAVLAARRAVLHAEDARICAQAQREALTLARERETAEELRASLEAARAQADSARAAADSEARGKEREITKAQREVRRQLVEQLNRLLQTRETETGLLATLTDVAFPSGSSRLSAPARVNLARVAGILLTRPGLRICVLGHTDATGRPALNARLSLQRAMAVRNFLAEQGLPQDSLQSQGLASSRPVASNATAEGRTRNRRVELAVSGSPIGM</sequence>
<feature type="domain" description="OmpA-like" evidence="8">
    <location>
        <begin position="316"/>
        <end position="433"/>
    </location>
</feature>
<organism evidence="9 10">
    <name type="scientific">Mesoterricola silvestris</name>
    <dbReference type="NCBI Taxonomy" id="2927979"/>
    <lineage>
        <taxon>Bacteria</taxon>
        <taxon>Pseudomonadati</taxon>
        <taxon>Acidobacteriota</taxon>
        <taxon>Holophagae</taxon>
        <taxon>Holophagales</taxon>
        <taxon>Holophagaceae</taxon>
        <taxon>Mesoterricola</taxon>
    </lineage>
</organism>
<dbReference type="InterPro" id="IPR050330">
    <property type="entry name" value="Bact_OuterMem_StrucFunc"/>
</dbReference>
<protein>
    <recommendedName>
        <fullName evidence="8">OmpA-like domain-containing protein</fullName>
    </recommendedName>
</protein>
<evidence type="ECO:0000256" key="3">
    <source>
        <dbReference type="ARBA" id="ARBA00023237"/>
    </source>
</evidence>
<dbReference type="PANTHER" id="PTHR30329">
    <property type="entry name" value="STATOR ELEMENT OF FLAGELLAR MOTOR COMPLEX"/>
    <property type="match status" value="1"/>
</dbReference>
<dbReference type="AlphaFoldDB" id="A0AA48GXU5"/>
<evidence type="ECO:0000256" key="1">
    <source>
        <dbReference type="ARBA" id="ARBA00004442"/>
    </source>
</evidence>
<feature type="coiled-coil region" evidence="5">
    <location>
        <begin position="243"/>
        <end position="305"/>
    </location>
</feature>
<evidence type="ECO:0000256" key="6">
    <source>
        <dbReference type="SAM" id="MobiDB-lite"/>
    </source>
</evidence>
<keyword evidence="7" id="KW-0732">Signal</keyword>
<gene>
    <name evidence="9" type="ORF">METEAL_30350</name>
</gene>
<dbReference type="EMBL" id="AP027080">
    <property type="protein sequence ID" value="BDU73861.1"/>
    <property type="molecule type" value="Genomic_DNA"/>
</dbReference>
<evidence type="ECO:0000313" key="9">
    <source>
        <dbReference type="EMBL" id="BDU73861.1"/>
    </source>
</evidence>
<feature type="compositionally biased region" description="Polar residues" evidence="6">
    <location>
        <begin position="399"/>
        <end position="415"/>
    </location>
</feature>
<keyword evidence="3" id="KW-0998">Cell outer membrane</keyword>
<evidence type="ECO:0000256" key="2">
    <source>
        <dbReference type="ARBA" id="ARBA00023136"/>
    </source>
</evidence>
<evidence type="ECO:0000259" key="8">
    <source>
        <dbReference type="PROSITE" id="PS51123"/>
    </source>
</evidence>
<dbReference type="InterPro" id="IPR006664">
    <property type="entry name" value="OMP_bac"/>
</dbReference>
<dbReference type="CDD" id="cd07185">
    <property type="entry name" value="OmpA_C-like"/>
    <property type="match status" value="1"/>
</dbReference>
<keyword evidence="5" id="KW-0175">Coiled coil</keyword>
<dbReference type="KEGG" id="msil:METEAL_30350"/>
<dbReference type="Proteomes" id="UP001238179">
    <property type="component" value="Chromosome"/>
</dbReference>
<dbReference type="InterPro" id="IPR036737">
    <property type="entry name" value="OmpA-like_sf"/>
</dbReference>
<dbReference type="SUPFAM" id="SSF103088">
    <property type="entry name" value="OmpA-like"/>
    <property type="match status" value="1"/>
</dbReference>
<evidence type="ECO:0000256" key="7">
    <source>
        <dbReference type="SAM" id="SignalP"/>
    </source>
</evidence>
<dbReference type="PRINTS" id="PR01021">
    <property type="entry name" value="OMPADOMAIN"/>
</dbReference>
<name>A0AA48GXU5_9BACT</name>
<reference evidence="10" key="1">
    <citation type="journal article" date="2023" name="Int. J. Syst. Evol. Microbiol.">
        <title>Mesoterricola silvestris gen. nov., sp. nov., Mesoterricola sediminis sp. nov., Geothrix oryzae sp. nov., Geothrix edaphica sp. nov., Geothrix rubra sp. nov., and Geothrix limicola sp. nov., six novel members of Acidobacteriota isolated from soils.</title>
        <authorList>
            <person name="Itoh H."/>
            <person name="Sugisawa Y."/>
            <person name="Mise K."/>
            <person name="Xu Z."/>
            <person name="Kuniyasu M."/>
            <person name="Ushijima N."/>
            <person name="Kawano K."/>
            <person name="Kobayashi E."/>
            <person name="Shiratori Y."/>
            <person name="Masuda Y."/>
            <person name="Senoo K."/>
        </authorList>
    </citation>
    <scope>NUCLEOTIDE SEQUENCE [LARGE SCALE GENOMIC DNA]</scope>
    <source>
        <strain evidence="10">W79</strain>
    </source>
</reference>
<keyword evidence="10" id="KW-1185">Reference proteome</keyword>
<feature type="region of interest" description="Disordered" evidence="6">
    <location>
        <begin position="399"/>
        <end position="419"/>
    </location>
</feature>
<feature type="chain" id="PRO_5041345839" description="OmpA-like domain-containing protein" evidence="7">
    <location>
        <begin position="21"/>
        <end position="436"/>
    </location>
</feature>
<evidence type="ECO:0000256" key="4">
    <source>
        <dbReference type="PROSITE-ProRule" id="PRU00473"/>
    </source>
</evidence>
<keyword evidence="2 4" id="KW-0472">Membrane</keyword>
<dbReference type="Pfam" id="PF00691">
    <property type="entry name" value="OmpA"/>
    <property type="match status" value="1"/>
</dbReference>
<feature type="signal peptide" evidence="7">
    <location>
        <begin position="1"/>
        <end position="20"/>
    </location>
</feature>
<accession>A0AA48GXU5</accession>
<dbReference type="GO" id="GO:0009279">
    <property type="term" value="C:cell outer membrane"/>
    <property type="evidence" value="ECO:0007669"/>
    <property type="project" value="UniProtKB-SubCell"/>
</dbReference>
<dbReference type="Gene3D" id="3.30.1330.60">
    <property type="entry name" value="OmpA-like domain"/>
    <property type="match status" value="1"/>
</dbReference>
<proteinExistence type="predicted"/>
<dbReference type="PANTHER" id="PTHR30329:SF21">
    <property type="entry name" value="LIPOPROTEIN YIAD-RELATED"/>
    <property type="match status" value="1"/>
</dbReference>
<dbReference type="PROSITE" id="PS51123">
    <property type="entry name" value="OMPA_2"/>
    <property type="match status" value="1"/>
</dbReference>
<dbReference type="InterPro" id="IPR006665">
    <property type="entry name" value="OmpA-like"/>
</dbReference>
<comment type="subcellular location">
    <subcellularLocation>
        <location evidence="1">Cell outer membrane</location>
    </subcellularLocation>
</comment>
<evidence type="ECO:0000313" key="10">
    <source>
        <dbReference type="Proteomes" id="UP001238179"/>
    </source>
</evidence>
<evidence type="ECO:0000256" key="5">
    <source>
        <dbReference type="SAM" id="Coils"/>
    </source>
</evidence>